<reference evidence="1" key="1">
    <citation type="submission" date="2014-09" db="EMBL/GenBank/DDBJ databases">
        <authorList>
            <person name="Magalhaes I.L.F."/>
            <person name="Oliveira U."/>
            <person name="Santos F.R."/>
            <person name="Vidigal T.H.D.A."/>
            <person name="Brescovit A.D."/>
            <person name="Santos A.J."/>
        </authorList>
    </citation>
    <scope>NUCLEOTIDE SEQUENCE</scope>
    <source>
        <tissue evidence="1">Shoot tissue taken approximately 20 cm above the soil surface</tissue>
    </source>
</reference>
<name>A0A0A8ZD18_ARUDO</name>
<protein>
    <submittedName>
        <fullName evidence="1">Uncharacterized protein</fullName>
    </submittedName>
</protein>
<accession>A0A0A8ZD18</accession>
<reference evidence="1" key="2">
    <citation type="journal article" date="2015" name="Data Brief">
        <title>Shoot transcriptome of the giant reed, Arundo donax.</title>
        <authorList>
            <person name="Barrero R.A."/>
            <person name="Guerrero F.D."/>
            <person name="Moolhuijzen P."/>
            <person name="Goolsby J.A."/>
            <person name="Tidwell J."/>
            <person name="Bellgard S.E."/>
            <person name="Bellgard M.I."/>
        </authorList>
    </citation>
    <scope>NUCLEOTIDE SEQUENCE</scope>
    <source>
        <tissue evidence="1">Shoot tissue taken approximately 20 cm above the soil surface</tissue>
    </source>
</reference>
<proteinExistence type="predicted"/>
<dbReference type="AlphaFoldDB" id="A0A0A8ZD18"/>
<dbReference type="EMBL" id="GBRH01265123">
    <property type="protein sequence ID" value="JAD32772.1"/>
    <property type="molecule type" value="Transcribed_RNA"/>
</dbReference>
<organism evidence="1">
    <name type="scientific">Arundo donax</name>
    <name type="common">Giant reed</name>
    <name type="synonym">Donax arundinaceus</name>
    <dbReference type="NCBI Taxonomy" id="35708"/>
    <lineage>
        <taxon>Eukaryota</taxon>
        <taxon>Viridiplantae</taxon>
        <taxon>Streptophyta</taxon>
        <taxon>Embryophyta</taxon>
        <taxon>Tracheophyta</taxon>
        <taxon>Spermatophyta</taxon>
        <taxon>Magnoliopsida</taxon>
        <taxon>Liliopsida</taxon>
        <taxon>Poales</taxon>
        <taxon>Poaceae</taxon>
        <taxon>PACMAD clade</taxon>
        <taxon>Arundinoideae</taxon>
        <taxon>Arundineae</taxon>
        <taxon>Arundo</taxon>
    </lineage>
</organism>
<sequence length="43" mass="4641">MGEMVGCGWVLRCRRGSGWSDDDATDELGVGGTHWKETVGILC</sequence>
<evidence type="ECO:0000313" key="1">
    <source>
        <dbReference type="EMBL" id="JAD32772.1"/>
    </source>
</evidence>